<dbReference type="EMBL" id="LFZO01000297">
    <property type="protein sequence ID" value="KXT09931.1"/>
    <property type="molecule type" value="Genomic_DNA"/>
</dbReference>
<gene>
    <name evidence="3" type="ORF">AC579_7999</name>
</gene>
<dbReference type="Pfam" id="PF04749">
    <property type="entry name" value="PLAC8"/>
    <property type="match status" value="1"/>
</dbReference>
<dbReference type="InterPro" id="IPR006461">
    <property type="entry name" value="PLAC_motif_containing"/>
</dbReference>
<protein>
    <submittedName>
        <fullName evidence="3">Uncharacterized protein</fullName>
    </submittedName>
</protein>
<comment type="caution">
    <text evidence="3">The sequence shown here is derived from an EMBL/GenBank/DDBJ whole genome shotgun (WGS) entry which is preliminary data.</text>
</comment>
<dbReference type="OrthoDB" id="1923159at2759"/>
<accession>A0A139I598</accession>
<dbReference type="PANTHER" id="PTHR15907">
    <property type="entry name" value="DUF614 FAMILY PROTEIN-RELATED"/>
    <property type="match status" value="1"/>
</dbReference>
<evidence type="ECO:0000256" key="1">
    <source>
        <dbReference type="SAM" id="MobiDB-lite"/>
    </source>
</evidence>
<dbReference type="AlphaFoldDB" id="A0A139I598"/>
<dbReference type="Proteomes" id="UP000073492">
    <property type="component" value="Unassembled WGS sequence"/>
</dbReference>
<proteinExistence type="predicted"/>
<evidence type="ECO:0000313" key="4">
    <source>
        <dbReference type="Proteomes" id="UP000073492"/>
    </source>
</evidence>
<keyword evidence="2" id="KW-0812">Transmembrane</keyword>
<reference evidence="3 4" key="1">
    <citation type="submission" date="2015-07" db="EMBL/GenBank/DDBJ databases">
        <title>Comparative genomics of the Sigatoka disease complex on banana suggests a link between parallel evolutionary changes in Pseudocercospora fijiensis and Pseudocercospora eumusae and increased virulence on the banana host.</title>
        <authorList>
            <person name="Chang T.-C."/>
            <person name="Salvucci A."/>
            <person name="Crous P.W."/>
            <person name="Stergiopoulos I."/>
        </authorList>
    </citation>
    <scope>NUCLEOTIDE SEQUENCE [LARGE SCALE GENOMIC DNA]</scope>
    <source>
        <strain evidence="3 4">CBS 116634</strain>
    </source>
</reference>
<evidence type="ECO:0000313" key="3">
    <source>
        <dbReference type="EMBL" id="KXT09931.1"/>
    </source>
</evidence>
<feature type="transmembrane region" description="Helical" evidence="2">
    <location>
        <begin position="21"/>
        <end position="39"/>
    </location>
</feature>
<name>A0A139I598_9PEZI</name>
<keyword evidence="2" id="KW-0472">Membrane</keyword>
<feature type="transmembrane region" description="Helical" evidence="2">
    <location>
        <begin position="51"/>
        <end position="68"/>
    </location>
</feature>
<sequence length="365" mass="39582">MAKDKHRLNGYMYPNFFHREFKLAPMLFLSFLWLFDVWLQRRYNPDLPSSPAYSLVATTAIVAAFPRGPHLLTKIDTRHHTVKQHRLPTSRCLLIERKNGRTTFAAAAAALRILLSWFIPCFMFGRVSDRFERVDKHDEKPSTLNKHCLEYEMAHRLCLGPCAVFLLRRHMRKDFGIKGNGYSDALASLCCHPCTLGQMEREAKHRKGHLKPTQKMVTTPYAQDSAHTMAYTPAIHPAAAPASASVAAAPVNAGKAPIADPALAKDPTKAPVAHDVSPSVAAAPAPVSATVVNAAPERPPSPAGKVPNDVAPTTPLPVKQLTQSNLVEPPPAAAADVPTAAPPVAAPEPALHSPVKPTSAAVPHQ</sequence>
<keyword evidence="4" id="KW-1185">Reference proteome</keyword>
<feature type="region of interest" description="Disordered" evidence="1">
    <location>
        <begin position="293"/>
        <end position="365"/>
    </location>
</feature>
<keyword evidence="2" id="KW-1133">Transmembrane helix</keyword>
<feature type="transmembrane region" description="Helical" evidence="2">
    <location>
        <begin position="104"/>
        <end position="125"/>
    </location>
</feature>
<dbReference type="NCBIfam" id="TIGR01571">
    <property type="entry name" value="A_thal_Cys_rich"/>
    <property type="match status" value="1"/>
</dbReference>
<organism evidence="3 4">
    <name type="scientific">Pseudocercospora musae</name>
    <dbReference type="NCBI Taxonomy" id="113226"/>
    <lineage>
        <taxon>Eukaryota</taxon>
        <taxon>Fungi</taxon>
        <taxon>Dikarya</taxon>
        <taxon>Ascomycota</taxon>
        <taxon>Pezizomycotina</taxon>
        <taxon>Dothideomycetes</taxon>
        <taxon>Dothideomycetidae</taxon>
        <taxon>Mycosphaerellales</taxon>
        <taxon>Mycosphaerellaceae</taxon>
        <taxon>Pseudocercospora</taxon>
    </lineage>
</organism>
<evidence type="ECO:0000256" key="2">
    <source>
        <dbReference type="SAM" id="Phobius"/>
    </source>
</evidence>